<keyword evidence="13" id="KW-1185">Reference proteome</keyword>
<feature type="transmembrane region" description="Helical" evidence="9">
    <location>
        <begin position="196"/>
        <end position="215"/>
    </location>
</feature>
<evidence type="ECO:0000256" key="4">
    <source>
        <dbReference type="ARBA" id="ARBA00022989"/>
    </source>
</evidence>
<dbReference type="InterPro" id="IPR004090">
    <property type="entry name" value="Chemotax_Me-accpt_rcpt"/>
</dbReference>
<dbReference type="CDD" id="cd06225">
    <property type="entry name" value="HAMP"/>
    <property type="match status" value="1"/>
</dbReference>
<keyword evidence="2" id="KW-1003">Cell membrane</keyword>
<comment type="similarity">
    <text evidence="7">Belongs to the methyl-accepting chemotaxis (MCP) protein family.</text>
</comment>
<keyword evidence="6 8" id="KW-0807">Transducer</keyword>
<evidence type="ECO:0000256" key="6">
    <source>
        <dbReference type="ARBA" id="ARBA00023224"/>
    </source>
</evidence>
<dbReference type="Gene3D" id="3.30.450.20">
    <property type="entry name" value="PAS domain"/>
    <property type="match status" value="1"/>
</dbReference>
<evidence type="ECO:0000259" key="11">
    <source>
        <dbReference type="PROSITE" id="PS50885"/>
    </source>
</evidence>
<keyword evidence="5 9" id="KW-0472">Membrane</keyword>
<dbReference type="PROSITE" id="PS50885">
    <property type="entry name" value="HAMP"/>
    <property type="match status" value="1"/>
</dbReference>
<accession>A0ABW9YPP1</accession>
<evidence type="ECO:0000256" key="7">
    <source>
        <dbReference type="ARBA" id="ARBA00029447"/>
    </source>
</evidence>
<comment type="subcellular location">
    <subcellularLocation>
        <location evidence="1">Cell membrane</location>
        <topology evidence="1">Multi-pass membrane protein</topology>
    </subcellularLocation>
</comment>
<dbReference type="SMART" id="SM00304">
    <property type="entry name" value="HAMP"/>
    <property type="match status" value="1"/>
</dbReference>
<dbReference type="InterPro" id="IPR033480">
    <property type="entry name" value="sCache_2"/>
</dbReference>
<dbReference type="Pfam" id="PF00015">
    <property type="entry name" value="MCPsignal"/>
    <property type="match status" value="1"/>
</dbReference>
<dbReference type="PROSITE" id="PS50111">
    <property type="entry name" value="CHEMOTAXIS_TRANSDUC_2"/>
    <property type="match status" value="1"/>
</dbReference>
<keyword evidence="3 9" id="KW-0812">Transmembrane</keyword>
<name>A0ABW9YPP1_9GAMM</name>
<evidence type="ECO:0000256" key="3">
    <source>
        <dbReference type="ARBA" id="ARBA00022692"/>
    </source>
</evidence>
<feature type="domain" description="HAMP" evidence="11">
    <location>
        <begin position="216"/>
        <end position="270"/>
    </location>
</feature>
<dbReference type="InterPro" id="IPR004089">
    <property type="entry name" value="MCPsignal_dom"/>
</dbReference>
<evidence type="ECO:0000256" key="5">
    <source>
        <dbReference type="ARBA" id="ARBA00023136"/>
    </source>
</evidence>
<dbReference type="PANTHER" id="PTHR32089">
    <property type="entry name" value="METHYL-ACCEPTING CHEMOTAXIS PROTEIN MCPB"/>
    <property type="match status" value="1"/>
</dbReference>
<dbReference type="Proteomes" id="UP000738517">
    <property type="component" value="Unassembled WGS sequence"/>
</dbReference>
<dbReference type="SUPFAM" id="SSF58104">
    <property type="entry name" value="Methyl-accepting chemotaxis protein (MCP) signaling domain"/>
    <property type="match status" value="1"/>
</dbReference>
<dbReference type="SMART" id="SM01049">
    <property type="entry name" value="Cache_2"/>
    <property type="match status" value="1"/>
</dbReference>
<evidence type="ECO:0000313" key="12">
    <source>
        <dbReference type="EMBL" id="NBI55842.1"/>
    </source>
</evidence>
<gene>
    <name evidence="12" type="ORF">EIZ48_25345</name>
</gene>
<feature type="transmembrane region" description="Helical" evidence="9">
    <location>
        <begin position="16"/>
        <end position="38"/>
    </location>
</feature>
<evidence type="ECO:0000256" key="9">
    <source>
        <dbReference type="SAM" id="Phobius"/>
    </source>
</evidence>
<protein>
    <submittedName>
        <fullName evidence="12">Methyl-accepting chemotaxis protein</fullName>
    </submittedName>
</protein>
<dbReference type="PRINTS" id="PR00260">
    <property type="entry name" value="CHEMTRNSDUCR"/>
</dbReference>
<evidence type="ECO:0000256" key="8">
    <source>
        <dbReference type="PROSITE-ProRule" id="PRU00284"/>
    </source>
</evidence>
<evidence type="ECO:0000259" key="10">
    <source>
        <dbReference type="PROSITE" id="PS50111"/>
    </source>
</evidence>
<dbReference type="CDD" id="cd11386">
    <property type="entry name" value="MCP_signal"/>
    <property type="match status" value="1"/>
</dbReference>
<evidence type="ECO:0000256" key="1">
    <source>
        <dbReference type="ARBA" id="ARBA00004651"/>
    </source>
</evidence>
<proteinExistence type="inferred from homology"/>
<sequence>MGIIHKLRALSISRRLYLLGITITVLSLIPLLLFASNYQSSMLEQKRLKTRHLVESAHSLFHYYYQQEQQGVLSRADAQQQAKQAIASLRYEEKDYFWINDMTPNMVMHPFKPSLDGKNLSGFKDPHGNPLFLNMVAVVKQQDAGFVDYYWEKPGSEVPVEKISYVKGFQPWGWVIGSGIYVDDVQAQFYAEMKQLGLILLGSLSIMFVMAWSIGRSITAPCEETLSAMQDIAEGDGDLTLRLPSHGNDELSRLARAYNTFAGRISIMLKDISPVSEQISSTSTQLNAVATHTVNSATESHKGVDSVTAAMLQLHTSNQQVSQSARQAAEAAMDAHQQSKTSISVVSNSSAEMHALLSLLDNTDTSAQALAKDSQTIGSVLDVIRGIADQTNLLALNAAIEAARAGEQGRGFAVVADEVRTLATRTQASTNEIEEIIDSLQARAIEVSEALVQTREQSASTARHADDVARTLTTIGEQITTIREFNQHIADASTQQTQAAEAINSNLAQLTEHSQKTVQQGEQISAASEQLLASGHNLNAHISQFKI</sequence>
<keyword evidence="4 9" id="KW-1133">Transmembrane helix</keyword>
<dbReference type="RefSeq" id="WP_160657866.1">
    <property type="nucleotide sequence ID" value="NZ_RSEJ01000038.1"/>
</dbReference>
<dbReference type="InterPro" id="IPR003660">
    <property type="entry name" value="HAMP_dom"/>
</dbReference>
<dbReference type="SMART" id="SM00283">
    <property type="entry name" value="MA"/>
    <property type="match status" value="1"/>
</dbReference>
<feature type="domain" description="Methyl-accepting transducer" evidence="10">
    <location>
        <begin position="275"/>
        <end position="511"/>
    </location>
</feature>
<comment type="caution">
    <text evidence="12">The sequence shown here is derived from an EMBL/GenBank/DDBJ whole genome shotgun (WGS) entry which is preliminary data.</text>
</comment>
<dbReference type="PANTHER" id="PTHR32089:SF119">
    <property type="entry name" value="METHYL-ACCEPTING CHEMOTAXIS PROTEIN CTPL"/>
    <property type="match status" value="1"/>
</dbReference>
<evidence type="ECO:0000256" key="2">
    <source>
        <dbReference type="ARBA" id="ARBA00022475"/>
    </source>
</evidence>
<dbReference type="Gene3D" id="1.10.287.950">
    <property type="entry name" value="Methyl-accepting chemotaxis protein"/>
    <property type="match status" value="1"/>
</dbReference>
<dbReference type="Pfam" id="PF00672">
    <property type="entry name" value="HAMP"/>
    <property type="match status" value="1"/>
</dbReference>
<organism evidence="12 13">
    <name type="scientific">Photobacterium alginatilyticum</name>
    <dbReference type="NCBI Taxonomy" id="1775171"/>
    <lineage>
        <taxon>Bacteria</taxon>
        <taxon>Pseudomonadati</taxon>
        <taxon>Pseudomonadota</taxon>
        <taxon>Gammaproteobacteria</taxon>
        <taxon>Vibrionales</taxon>
        <taxon>Vibrionaceae</taxon>
        <taxon>Photobacterium</taxon>
    </lineage>
</organism>
<dbReference type="EMBL" id="RSEJ01000038">
    <property type="protein sequence ID" value="NBI55842.1"/>
    <property type="molecule type" value="Genomic_DNA"/>
</dbReference>
<reference evidence="12 13" key="1">
    <citation type="journal article" date="2017" name="Int. J. Syst. Evol. Microbiol.">
        <title>Photobacterium alginatilyticum sp. nov., a marine bacterium isolated from bottom seawater.</title>
        <authorList>
            <person name="Wang X."/>
            <person name="Wang Y."/>
            <person name="Yang X."/>
            <person name="Sun H."/>
            <person name="Li B."/>
            <person name="Zhang X.H."/>
        </authorList>
    </citation>
    <scope>NUCLEOTIDE SEQUENCE [LARGE SCALE GENOMIC DNA]</scope>
    <source>
        <strain evidence="12 13">P03D4</strain>
    </source>
</reference>
<dbReference type="Pfam" id="PF17200">
    <property type="entry name" value="sCache_2"/>
    <property type="match status" value="1"/>
</dbReference>
<evidence type="ECO:0000313" key="13">
    <source>
        <dbReference type="Proteomes" id="UP000738517"/>
    </source>
</evidence>